<dbReference type="Proteomes" id="UP000800041">
    <property type="component" value="Unassembled WGS sequence"/>
</dbReference>
<dbReference type="Pfam" id="PF13460">
    <property type="entry name" value="NAD_binding_10"/>
    <property type="match status" value="1"/>
</dbReference>
<dbReference type="InterPro" id="IPR016040">
    <property type="entry name" value="NAD(P)-bd_dom"/>
</dbReference>
<dbReference type="Gene3D" id="3.40.50.720">
    <property type="entry name" value="NAD(P)-binding Rossmann-like Domain"/>
    <property type="match status" value="1"/>
</dbReference>
<gene>
    <name evidence="2" type="ORF">K402DRAFT_320911</name>
</gene>
<dbReference type="PANTHER" id="PTHR14097">
    <property type="entry name" value="OXIDOREDUCTASE HTATIP2"/>
    <property type="match status" value="1"/>
</dbReference>
<feature type="domain" description="NAD(P)-binding" evidence="1">
    <location>
        <begin position="7"/>
        <end position="199"/>
    </location>
</feature>
<dbReference type="OrthoDB" id="3535423at2759"/>
<dbReference type="SUPFAM" id="SSF51735">
    <property type="entry name" value="NAD(P)-binding Rossmann-fold domains"/>
    <property type="match status" value="1"/>
</dbReference>
<protein>
    <recommendedName>
        <fullName evidence="1">NAD(P)-binding domain-containing protein</fullName>
    </recommendedName>
</protein>
<accession>A0A6G1HH34</accession>
<proteinExistence type="predicted"/>
<sequence length="229" mass="25349">MKLLITGATGAIGGMILEYALRNKDITKVIALTRKPLPNNDSNEKLESVIVQDFSNPDTLDDKTWSKLGDADAMVWAMGTYNLNEDVNLKYPLAFQEALAKRIPTASRTSKFKFILLSGAFVEPDQSKWLYFLGDERRMKGVLQTKTIEFAETHQDFWTALVIRPGGVLFGGDTYRNGAVECLFGESMAIRGEELAAFVTGLVVNGSQKTVIENAEMVEGGRELLKESD</sequence>
<name>A0A6G1HH34_9PEZI</name>
<evidence type="ECO:0000313" key="3">
    <source>
        <dbReference type="Proteomes" id="UP000800041"/>
    </source>
</evidence>
<organism evidence="2 3">
    <name type="scientific">Aulographum hederae CBS 113979</name>
    <dbReference type="NCBI Taxonomy" id="1176131"/>
    <lineage>
        <taxon>Eukaryota</taxon>
        <taxon>Fungi</taxon>
        <taxon>Dikarya</taxon>
        <taxon>Ascomycota</taxon>
        <taxon>Pezizomycotina</taxon>
        <taxon>Dothideomycetes</taxon>
        <taxon>Pleosporomycetidae</taxon>
        <taxon>Aulographales</taxon>
        <taxon>Aulographaceae</taxon>
    </lineage>
</organism>
<dbReference type="PANTHER" id="PTHR14097:SF9">
    <property type="entry name" value="EPIMERASE, PUTATIVE (AFU_ORTHOLOGUE AFUA_8G07320)-RELATED"/>
    <property type="match status" value="1"/>
</dbReference>
<dbReference type="EMBL" id="ML977137">
    <property type="protein sequence ID" value="KAF1992377.1"/>
    <property type="molecule type" value="Genomic_DNA"/>
</dbReference>
<evidence type="ECO:0000259" key="1">
    <source>
        <dbReference type="Pfam" id="PF13460"/>
    </source>
</evidence>
<reference evidence="2" key="1">
    <citation type="journal article" date="2020" name="Stud. Mycol.">
        <title>101 Dothideomycetes genomes: a test case for predicting lifestyles and emergence of pathogens.</title>
        <authorList>
            <person name="Haridas S."/>
            <person name="Albert R."/>
            <person name="Binder M."/>
            <person name="Bloem J."/>
            <person name="Labutti K."/>
            <person name="Salamov A."/>
            <person name="Andreopoulos B."/>
            <person name="Baker S."/>
            <person name="Barry K."/>
            <person name="Bills G."/>
            <person name="Bluhm B."/>
            <person name="Cannon C."/>
            <person name="Castanera R."/>
            <person name="Culley D."/>
            <person name="Daum C."/>
            <person name="Ezra D."/>
            <person name="Gonzalez J."/>
            <person name="Henrissat B."/>
            <person name="Kuo A."/>
            <person name="Liang C."/>
            <person name="Lipzen A."/>
            <person name="Lutzoni F."/>
            <person name="Magnuson J."/>
            <person name="Mondo S."/>
            <person name="Nolan M."/>
            <person name="Ohm R."/>
            <person name="Pangilinan J."/>
            <person name="Park H.-J."/>
            <person name="Ramirez L."/>
            <person name="Alfaro M."/>
            <person name="Sun H."/>
            <person name="Tritt A."/>
            <person name="Yoshinaga Y."/>
            <person name="Zwiers L.-H."/>
            <person name="Turgeon B."/>
            <person name="Goodwin S."/>
            <person name="Spatafora J."/>
            <person name="Crous P."/>
            <person name="Grigoriev I."/>
        </authorList>
    </citation>
    <scope>NUCLEOTIDE SEQUENCE</scope>
    <source>
        <strain evidence="2">CBS 113979</strain>
    </source>
</reference>
<evidence type="ECO:0000313" key="2">
    <source>
        <dbReference type="EMBL" id="KAF1992377.1"/>
    </source>
</evidence>
<dbReference type="AlphaFoldDB" id="A0A6G1HH34"/>
<keyword evidence="3" id="KW-1185">Reference proteome</keyword>
<dbReference type="InterPro" id="IPR036291">
    <property type="entry name" value="NAD(P)-bd_dom_sf"/>
</dbReference>